<sequence length="436" mass="50736">MGVFFKNKYNSSSPDRTNLNDLNNGEESKNDYNLTHKDIIMVKNIEKHLKLFEIFKLRNTQTIVLILAGAKTLASETGRFSMEEAQKYLGYMSKTTRDKVFRELLEKGWIIFDGFDYEIPGKVRAFLSSMFLSFAKENLSMSEQIKTTVMLAEFVDEFNMDEEQTESLKNMGFRELSVWKGYLERVIQKKSRREILEIGKQTQGIINVIKSTQKTLNNNRHIFSRLHYDEFFNITSSILDLTTQILSMAIQFQRESQNGLGEFISPEMIETALHNAPIEVLAELTVKNFSAPKQVYQLREEIIESRARSFFENEKEEIVATPPPEPIDIIEEEMILNRMQSPMELFYQEIALKMKAKDEVPMEELLFKDINSFGQAMYKTGQMLKLTGDLKSRKERKEMDKEGFELQVEDAYKQLTEGPVEMVTECFVRRMKNGSD</sequence>
<dbReference type="RefSeq" id="WP_143153416.1">
    <property type="nucleotide sequence ID" value="NZ_FRDN01000004.1"/>
</dbReference>
<reference evidence="2" key="1">
    <citation type="submission" date="2016-12" db="EMBL/GenBank/DDBJ databases">
        <authorList>
            <person name="Varghese N."/>
            <person name="Submissions S."/>
        </authorList>
    </citation>
    <scope>NUCLEOTIDE SEQUENCE [LARGE SCALE GENOMIC DNA]</scope>
    <source>
        <strain evidence="2">DSM 11544</strain>
    </source>
</reference>
<accession>A0A1M7SBA7</accession>
<keyword evidence="2" id="KW-1185">Reference proteome</keyword>
<dbReference type="EMBL" id="FRDN01000004">
    <property type="protein sequence ID" value="SHN55763.1"/>
    <property type="molecule type" value="Genomic_DNA"/>
</dbReference>
<dbReference type="Proteomes" id="UP000184010">
    <property type="component" value="Unassembled WGS sequence"/>
</dbReference>
<organism evidence="1 2">
    <name type="scientific">Desulfitobacterium chlororespirans DSM 11544</name>
    <dbReference type="NCBI Taxonomy" id="1121395"/>
    <lineage>
        <taxon>Bacteria</taxon>
        <taxon>Bacillati</taxon>
        <taxon>Bacillota</taxon>
        <taxon>Clostridia</taxon>
        <taxon>Eubacteriales</taxon>
        <taxon>Desulfitobacteriaceae</taxon>
        <taxon>Desulfitobacterium</taxon>
    </lineage>
</organism>
<dbReference type="STRING" id="1121395.SAMN02745215_00606"/>
<evidence type="ECO:0000313" key="2">
    <source>
        <dbReference type="Proteomes" id="UP000184010"/>
    </source>
</evidence>
<dbReference type="AlphaFoldDB" id="A0A1M7SBA7"/>
<evidence type="ECO:0000313" key="1">
    <source>
        <dbReference type="EMBL" id="SHN55763.1"/>
    </source>
</evidence>
<gene>
    <name evidence="1" type="ORF">SAMN02745215_00606</name>
</gene>
<name>A0A1M7SBA7_9FIRM</name>
<proteinExistence type="predicted"/>
<protein>
    <submittedName>
        <fullName evidence="1">Uncharacterized protein</fullName>
    </submittedName>
</protein>